<feature type="coiled-coil region" evidence="1">
    <location>
        <begin position="479"/>
        <end position="506"/>
    </location>
</feature>
<organism evidence="3 4">
    <name type="scientific">Pseudocohnilembus persalinus</name>
    <name type="common">Ciliate</name>
    <dbReference type="NCBI Taxonomy" id="266149"/>
    <lineage>
        <taxon>Eukaryota</taxon>
        <taxon>Sar</taxon>
        <taxon>Alveolata</taxon>
        <taxon>Ciliophora</taxon>
        <taxon>Intramacronucleata</taxon>
        <taxon>Oligohymenophorea</taxon>
        <taxon>Scuticociliatia</taxon>
        <taxon>Philasterida</taxon>
        <taxon>Pseudocohnilembidae</taxon>
        <taxon>Pseudocohnilembus</taxon>
    </lineage>
</organism>
<feature type="region of interest" description="Disordered" evidence="2">
    <location>
        <begin position="273"/>
        <end position="302"/>
    </location>
</feature>
<feature type="region of interest" description="Disordered" evidence="2">
    <location>
        <begin position="1"/>
        <end position="28"/>
    </location>
</feature>
<gene>
    <name evidence="3" type="ORF">PPERSA_09838</name>
</gene>
<sequence>MISNFHSYNAYSRNINPNDLNNNNNRQEYYSYPQQPQQNYHSDIDQLVSRQNEMKKQIQMQIQQQIDLKEQQFRARKENQFQQNNVILARNVSNFQNTEPFSQQKIIIENNIKNGLKRNNSKLQRQNSSQNIVRNNSRNNLPRQNSSKNLLNDQVDKNVYNNQIDYGRINQENQSKGENSNQQQQNNKQNQNLNQNFTKNNSQLDFIRQQQQFLANKTNNKSLSPYSVVDEEQFQSFKPFEVSPNLNMNKDFQEFYQKNQNQIEKIQNNHQGENEMQQKNSTPNNIGLKLQKNKSGDSQNQNDVSDFQIEVISSNKQLQENSNTSNNKLISQNQQNINNIQLENEEDSNTNNQLNQTFSKTQKCEKFFENFSQCIDVQFQNQSPVKYQIRNGQQIIPSPEIKKQLSFERQKQLYLQQQYQQQQQKQTSQFNSKLNTQRQILAQNTKNRSQTVFNQIHIAENNNKTNIDNITENKQVSKNELYDKYINKLQQDIKNQRNNQSNENQTNLTSNQNKIEKINSQNTNEQQVNQEQYPQKKDFKIKLKQCQQDKENQDPNISNNIVASKAFSNIKGLKFVDNNEKSPQLKNNIQYPNKNPYLNKNQQQELYEKIKNQIQMQQQQQYQNQQQNKNQNKDQNKRLPLNNISVNQNINKANINLNQVKINQKKEKLHLNDYNPSKRVQTQPNRSISLYSNNQYISNYNLAKQSKENLEAKKLVQIRQNRGFSHYNYNSNNNQNYNYDNYVNYLDKNSGHHFSSVNNENNFIKNDSRGNLLTLNNYNSINTINNHNQDFKRMRTISTFNTSSNQNIKSRSISYFNQRNLTSDQSFRNLRAPTQIQQHEQNYLKNVTLPSYKNNNNYNYNVNNYTYNSNNVYSINNQLINNYSRNNSNLNLRVKNDPYLQRNAYKGFQPKPTKIKSGAGVQFSKFLLAGLSYAIFDKASEYFFGQKGDFSHYYEKYHLKKQMQRQKQNEDNQKETENKQLKYSVGKVKQQIQQQEGFQEIEQIKKQQDIIPKPEKNTILHNFVYGFIIGNLGNQIQSKVHLKLLKNQMSPNLRIAIISPSSFIPYYFIMGMNHQLSISDILQKLVWDAPILLGVRLLGDYLLYFKIPQIQTVKTHINQTNMEQYQI</sequence>
<proteinExistence type="predicted"/>
<feature type="region of interest" description="Disordered" evidence="2">
    <location>
        <begin position="578"/>
        <end position="597"/>
    </location>
</feature>
<evidence type="ECO:0000313" key="4">
    <source>
        <dbReference type="Proteomes" id="UP000054937"/>
    </source>
</evidence>
<feature type="compositionally biased region" description="Polar residues" evidence="2">
    <location>
        <begin position="1"/>
        <end position="13"/>
    </location>
</feature>
<protein>
    <submittedName>
        <fullName evidence="3">Uncharacterized protein</fullName>
    </submittedName>
</protein>
<dbReference type="EMBL" id="LDAU01000105">
    <property type="protein sequence ID" value="KRX05698.1"/>
    <property type="molecule type" value="Genomic_DNA"/>
</dbReference>
<dbReference type="Proteomes" id="UP000054937">
    <property type="component" value="Unassembled WGS sequence"/>
</dbReference>
<feature type="region of interest" description="Disordered" evidence="2">
    <location>
        <begin position="117"/>
        <end position="155"/>
    </location>
</feature>
<feature type="compositionally biased region" description="Polar residues" evidence="2">
    <location>
        <begin position="121"/>
        <end position="152"/>
    </location>
</feature>
<evidence type="ECO:0000256" key="2">
    <source>
        <dbReference type="SAM" id="MobiDB-lite"/>
    </source>
</evidence>
<name>A0A0V0QTW8_PSEPJ</name>
<feature type="compositionally biased region" description="Low complexity" evidence="2">
    <location>
        <begin position="14"/>
        <end position="28"/>
    </location>
</feature>
<feature type="compositionally biased region" description="Polar residues" evidence="2">
    <location>
        <begin position="581"/>
        <end position="597"/>
    </location>
</feature>
<feature type="region of interest" description="Disordered" evidence="2">
    <location>
        <begin position="616"/>
        <end position="637"/>
    </location>
</feature>
<dbReference type="AlphaFoldDB" id="A0A0V0QTW8"/>
<comment type="caution">
    <text evidence="3">The sequence shown here is derived from an EMBL/GenBank/DDBJ whole genome shotgun (WGS) entry which is preliminary data.</text>
</comment>
<accession>A0A0V0QTW8</accession>
<feature type="compositionally biased region" description="Low complexity" evidence="2">
    <location>
        <begin position="616"/>
        <end position="630"/>
    </location>
</feature>
<feature type="region of interest" description="Disordered" evidence="2">
    <location>
        <begin position="173"/>
        <end position="196"/>
    </location>
</feature>
<evidence type="ECO:0000256" key="1">
    <source>
        <dbReference type="SAM" id="Coils"/>
    </source>
</evidence>
<keyword evidence="1" id="KW-0175">Coiled coil</keyword>
<dbReference type="InParanoid" id="A0A0V0QTW8"/>
<keyword evidence="4" id="KW-1185">Reference proteome</keyword>
<reference evidence="3 4" key="1">
    <citation type="journal article" date="2015" name="Sci. Rep.">
        <title>Genome of the facultative scuticociliatosis pathogen Pseudocohnilembus persalinus provides insight into its virulence through horizontal gene transfer.</title>
        <authorList>
            <person name="Xiong J."/>
            <person name="Wang G."/>
            <person name="Cheng J."/>
            <person name="Tian M."/>
            <person name="Pan X."/>
            <person name="Warren A."/>
            <person name="Jiang C."/>
            <person name="Yuan D."/>
            <person name="Miao W."/>
        </authorList>
    </citation>
    <scope>NUCLEOTIDE SEQUENCE [LARGE SCALE GENOMIC DNA]</scope>
    <source>
        <strain evidence="3">36N120E</strain>
    </source>
</reference>
<feature type="compositionally biased region" description="Polar residues" evidence="2">
    <location>
        <begin position="273"/>
        <end position="285"/>
    </location>
</feature>
<evidence type="ECO:0000313" key="3">
    <source>
        <dbReference type="EMBL" id="KRX05698.1"/>
    </source>
</evidence>